<evidence type="ECO:0000256" key="3">
    <source>
        <dbReference type="ARBA" id="ARBA00007720"/>
    </source>
</evidence>
<evidence type="ECO:0000256" key="6">
    <source>
        <dbReference type="ARBA" id="ARBA00022763"/>
    </source>
</evidence>
<keyword evidence="12" id="KW-0539">Nucleus</keyword>
<dbReference type="InterPro" id="IPR043129">
    <property type="entry name" value="ATPase_NBD"/>
</dbReference>
<reference evidence="15 16" key="1">
    <citation type="submission" date="2024-04" db="EMBL/GenBank/DDBJ databases">
        <authorList>
            <consortium name="Genoscope - CEA"/>
            <person name="William W."/>
        </authorList>
    </citation>
    <scope>NUCLEOTIDE SEQUENCE [LARGE SCALE GENOMIC DNA]</scope>
</reference>
<accession>A0AAV2ICE7</accession>
<feature type="region of interest" description="Disordered" evidence="14">
    <location>
        <begin position="410"/>
        <end position="481"/>
    </location>
</feature>
<dbReference type="Proteomes" id="UP001497497">
    <property type="component" value="Unassembled WGS sequence"/>
</dbReference>
<organism evidence="15 16">
    <name type="scientific">Lymnaea stagnalis</name>
    <name type="common">Great pond snail</name>
    <name type="synonym">Helix stagnalis</name>
    <dbReference type="NCBI Taxonomy" id="6523"/>
    <lineage>
        <taxon>Eukaryota</taxon>
        <taxon>Metazoa</taxon>
        <taxon>Spiralia</taxon>
        <taxon>Lophotrochozoa</taxon>
        <taxon>Mollusca</taxon>
        <taxon>Gastropoda</taxon>
        <taxon>Heterobranchia</taxon>
        <taxon>Euthyneura</taxon>
        <taxon>Panpulmonata</taxon>
        <taxon>Hygrophila</taxon>
        <taxon>Lymnaeoidea</taxon>
        <taxon>Lymnaeidae</taxon>
        <taxon>Lymnaea</taxon>
    </lineage>
</organism>
<keyword evidence="6" id="KW-0227">DNA damage</keyword>
<comment type="function">
    <text evidence="1">Actins are highly conserved proteins that are involved in various types of cell motility and are ubiquitously expressed in all eukaryotic cells.</text>
</comment>
<dbReference type="FunFam" id="3.30.420.40:FF:000121">
    <property type="entry name" value="Actin-related protein 8"/>
    <property type="match status" value="1"/>
</dbReference>
<dbReference type="SUPFAM" id="SSF53067">
    <property type="entry name" value="Actin-like ATPase domain"/>
    <property type="match status" value="2"/>
</dbReference>
<evidence type="ECO:0000313" key="15">
    <source>
        <dbReference type="EMBL" id="CAL1544546.1"/>
    </source>
</evidence>
<keyword evidence="10" id="KW-0233">DNA recombination</keyword>
<proteinExistence type="inferred from homology"/>
<dbReference type="Gene3D" id="3.90.640.10">
    <property type="entry name" value="Actin, Chain A, domain 4"/>
    <property type="match status" value="1"/>
</dbReference>
<keyword evidence="9" id="KW-0804">Transcription</keyword>
<keyword evidence="16" id="KW-1185">Reference proteome</keyword>
<dbReference type="Pfam" id="PF00022">
    <property type="entry name" value="Actin"/>
    <property type="match status" value="2"/>
</dbReference>
<keyword evidence="7" id="KW-0067">ATP-binding</keyword>
<keyword evidence="8" id="KW-0805">Transcription regulation</keyword>
<dbReference type="PANTHER" id="PTHR11937">
    <property type="entry name" value="ACTIN"/>
    <property type="match status" value="1"/>
</dbReference>
<dbReference type="CDD" id="cd10206">
    <property type="entry name" value="ASKHA_NBD_Arp8-like"/>
    <property type="match status" value="1"/>
</dbReference>
<dbReference type="GO" id="GO:0005634">
    <property type="term" value="C:nucleus"/>
    <property type="evidence" value="ECO:0007669"/>
    <property type="project" value="UniProtKB-SubCell"/>
</dbReference>
<evidence type="ECO:0000256" key="10">
    <source>
        <dbReference type="ARBA" id="ARBA00023172"/>
    </source>
</evidence>
<dbReference type="FunFam" id="3.30.420.40:FF:000100">
    <property type="entry name" value="Actin-related protein 8"/>
    <property type="match status" value="1"/>
</dbReference>
<comment type="function">
    <text evidence="13">Plays an important role in the functional organization of mitotic chromosomes. Exhibits low basal ATPase activity, and unable to polymerize.</text>
</comment>
<evidence type="ECO:0000256" key="4">
    <source>
        <dbReference type="ARBA" id="ARBA00021608"/>
    </source>
</evidence>
<comment type="subcellular location">
    <subcellularLocation>
        <location evidence="2">Nucleus</location>
    </subcellularLocation>
</comment>
<feature type="compositionally biased region" description="Basic and acidic residues" evidence="14">
    <location>
        <begin position="422"/>
        <end position="434"/>
    </location>
</feature>
<protein>
    <recommendedName>
        <fullName evidence="4">Actin-related protein 8</fullName>
    </recommendedName>
</protein>
<dbReference type="GO" id="GO:0006310">
    <property type="term" value="P:DNA recombination"/>
    <property type="evidence" value="ECO:0007669"/>
    <property type="project" value="UniProtKB-KW"/>
</dbReference>
<name>A0AAV2ICE7_LYMST</name>
<evidence type="ECO:0000256" key="1">
    <source>
        <dbReference type="ARBA" id="ARBA00003520"/>
    </source>
</evidence>
<gene>
    <name evidence="15" type="ORF">GSLYS_00018059001</name>
</gene>
<evidence type="ECO:0000256" key="9">
    <source>
        <dbReference type="ARBA" id="ARBA00023163"/>
    </source>
</evidence>
<evidence type="ECO:0000256" key="14">
    <source>
        <dbReference type="SAM" id="MobiDB-lite"/>
    </source>
</evidence>
<evidence type="ECO:0000313" key="16">
    <source>
        <dbReference type="Proteomes" id="UP001497497"/>
    </source>
</evidence>
<dbReference type="InterPro" id="IPR004000">
    <property type="entry name" value="Actin"/>
</dbReference>
<dbReference type="GO" id="GO:0006281">
    <property type="term" value="P:DNA repair"/>
    <property type="evidence" value="ECO:0007669"/>
    <property type="project" value="UniProtKB-KW"/>
</dbReference>
<evidence type="ECO:0000256" key="13">
    <source>
        <dbReference type="ARBA" id="ARBA00025560"/>
    </source>
</evidence>
<evidence type="ECO:0000256" key="12">
    <source>
        <dbReference type="ARBA" id="ARBA00023242"/>
    </source>
</evidence>
<keyword evidence="11" id="KW-0234">DNA repair</keyword>
<comment type="similarity">
    <text evidence="3">Belongs to the actin family. ARP8 subfamily.</text>
</comment>
<dbReference type="SMART" id="SM00268">
    <property type="entry name" value="ACTIN"/>
    <property type="match status" value="1"/>
</dbReference>
<dbReference type="AlphaFoldDB" id="A0AAV2ICE7"/>
<comment type="caution">
    <text evidence="15">The sequence shown here is derived from an EMBL/GenBank/DDBJ whole genome shotgun (WGS) entry which is preliminary data.</text>
</comment>
<dbReference type="Gene3D" id="3.30.420.40">
    <property type="match status" value="3"/>
</dbReference>
<dbReference type="EMBL" id="CAXITT010000628">
    <property type="protein sequence ID" value="CAL1544546.1"/>
    <property type="molecule type" value="Genomic_DNA"/>
</dbReference>
<evidence type="ECO:0000256" key="8">
    <source>
        <dbReference type="ARBA" id="ARBA00023015"/>
    </source>
</evidence>
<evidence type="ECO:0000256" key="11">
    <source>
        <dbReference type="ARBA" id="ARBA00023204"/>
    </source>
</evidence>
<keyword evidence="5" id="KW-0547">Nucleotide-binding</keyword>
<evidence type="ECO:0000256" key="7">
    <source>
        <dbReference type="ARBA" id="ARBA00022840"/>
    </source>
</evidence>
<sequence>MPPTVAKKPLFPVTPEPVTDQTPVQAQTIIVIQPGSVNLRIGRAADAFPITVPHCIARRCPNPANRLPDDYMLLRPECNHPEAGQQIRAGLTSIEELLLSRSTRAGEYRQMTLPRQLMAFNSQVPPEKIESTDTPSWTDTEKKPPYFVGEEALYIPHKENYRLSWPMRRGRLNVHDGPGGSLTSILADLETIWSHVLQEHLEIPIKDLKHYRAVLLIPDVYVQKHVKAFVNLLLNTLGFGAAIVHQESVCATYGSGITVACVVDVGDQKTSVSCVEDGISHRACRVTMEYGGSDVSRLFHSLLARCGVALPELNMSHPADVIQLQALKETCCHLNQEQYGVSQQSLEIHRPDKTVIKYCVKLGDEPILGPMALFRPMAFGLLGDHLIRVQSRSEADPDDPHDEDYLRQTQRQSWVAGRMAGSKKDNADMSRDTSEQNLSQLDDLTNGPLDDDSNDVPDVMPTTDSKSNRKGDDDEDIEIDEEKDLHLMGVDEAIIHSIEKCDSDELKRKLYSCILVVGGGLQFDGAMTWLQHQVWQSLPISMRQQLETMDIITKPKEMDSSFTSWKGGAILACLDSTQELWIRQREWKQFSVRMLRERAPFIW</sequence>
<dbReference type="GO" id="GO:0005524">
    <property type="term" value="F:ATP binding"/>
    <property type="evidence" value="ECO:0007669"/>
    <property type="project" value="UniProtKB-KW"/>
</dbReference>
<evidence type="ECO:0000256" key="2">
    <source>
        <dbReference type="ARBA" id="ARBA00004123"/>
    </source>
</evidence>
<evidence type="ECO:0000256" key="5">
    <source>
        <dbReference type="ARBA" id="ARBA00022741"/>
    </source>
</evidence>